<evidence type="ECO:0000259" key="8">
    <source>
        <dbReference type="Pfam" id="PF01243"/>
    </source>
</evidence>
<feature type="domain" description="Pyridoxine 5'-phosphate oxidase dimerisation C-terminal" evidence="9">
    <location>
        <begin position="195"/>
        <end position="242"/>
    </location>
</feature>
<dbReference type="InterPro" id="IPR012349">
    <property type="entry name" value="Split_barrel_FMN-bd"/>
</dbReference>
<dbReference type="Pfam" id="PF10590">
    <property type="entry name" value="PNP_phzG_C"/>
    <property type="match status" value="1"/>
</dbReference>
<dbReference type="AlphaFoldDB" id="F4RSJ6"/>
<dbReference type="InterPro" id="IPR011576">
    <property type="entry name" value="Pyridox_Oxase_N"/>
</dbReference>
<dbReference type="PROSITE" id="PS01064">
    <property type="entry name" value="PYRIDOX_OXIDASE"/>
    <property type="match status" value="1"/>
</dbReference>
<keyword evidence="11" id="KW-1185">Reference proteome</keyword>
<dbReference type="HAMAP" id="MF_01629">
    <property type="entry name" value="PdxH"/>
    <property type="match status" value="1"/>
</dbReference>
<evidence type="ECO:0000313" key="10">
    <source>
        <dbReference type="EMBL" id="EGG04613.1"/>
    </source>
</evidence>
<keyword evidence="5" id="KW-0285">Flavoprotein</keyword>
<dbReference type="eggNOG" id="KOG2586">
    <property type="taxonomic scope" value="Eukaryota"/>
</dbReference>
<sequence length="242" mass="27517">MSSQSAIKSEVNELASKSIDTSKPITTITTHQQYHSSGLNESDLLNDPIELFQRWFKEARDSNLVSEPESVCLSTSTPDGRVSSRFVLLKRIDNRGFVFFTNYESRKGQEMESNPRASMAFYWGPLHQQIRICGQTSKISISETAQYFNTRPIGSRIGAWASPQSKVLSTRDQLMNIVSEREKIFGAEVPVPSHWGGILLVPDEIEFWVGRPNRLHDRFRYERTLSEDGNVCSAWTKNRLAP</sequence>
<comment type="pathway">
    <text evidence="3">Cofactor metabolism; pyridoxal 5'-phosphate salvage; pyridoxal 5'-phosphate from pyridoxine 5'-phosphate: step 1/1.</text>
</comment>
<evidence type="ECO:0000256" key="5">
    <source>
        <dbReference type="ARBA" id="ARBA00022630"/>
    </source>
</evidence>
<organism evidence="11">
    <name type="scientific">Melampsora larici-populina (strain 98AG31 / pathotype 3-4-7)</name>
    <name type="common">Poplar leaf rust fungus</name>
    <dbReference type="NCBI Taxonomy" id="747676"/>
    <lineage>
        <taxon>Eukaryota</taxon>
        <taxon>Fungi</taxon>
        <taxon>Dikarya</taxon>
        <taxon>Basidiomycota</taxon>
        <taxon>Pucciniomycotina</taxon>
        <taxon>Pucciniomycetes</taxon>
        <taxon>Pucciniales</taxon>
        <taxon>Melampsoraceae</taxon>
        <taxon>Melampsora</taxon>
    </lineage>
</organism>
<dbReference type="InterPro" id="IPR019740">
    <property type="entry name" value="Pyridox_Oxase_CS"/>
</dbReference>
<dbReference type="SUPFAM" id="SSF50475">
    <property type="entry name" value="FMN-binding split barrel"/>
    <property type="match status" value="1"/>
</dbReference>
<comment type="pathway">
    <text evidence="2">Cofactor metabolism; pyridoxal 5'-phosphate salvage; pyridoxal 5'-phosphate from pyridoxamine 5'-phosphate: step 1/1.</text>
</comment>
<accession>F4RSJ6</accession>
<dbReference type="UniPathway" id="UPA01068">
    <property type="reaction ID" value="UER00304"/>
</dbReference>
<dbReference type="RefSeq" id="XP_007412052.1">
    <property type="nucleotide sequence ID" value="XM_007411990.1"/>
</dbReference>
<dbReference type="GO" id="GO:0005758">
    <property type="term" value="C:mitochondrial intermembrane space"/>
    <property type="evidence" value="ECO:0007669"/>
    <property type="project" value="EnsemblFungi"/>
</dbReference>
<dbReference type="GO" id="GO:0008615">
    <property type="term" value="P:pyridoxine biosynthetic process"/>
    <property type="evidence" value="ECO:0007669"/>
    <property type="project" value="InterPro"/>
</dbReference>
<dbReference type="FunCoup" id="F4RSJ6">
    <property type="interactions" value="150"/>
</dbReference>
<evidence type="ECO:0000256" key="3">
    <source>
        <dbReference type="ARBA" id="ARBA00005037"/>
    </source>
</evidence>
<dbReference type="GO" id="GO:0004733">
    <property type="term" value="F:pyridoxamine phosphate oxidase activity"/>
    <property type="evidence" value="ECO:0007669"/>
    <property type="project" value="UniProtKB-EC"/>
</dbReference>
<dbReference type="STRING" id="747676.F4RSJ6"/>
<dbReference type="HOGENOM" id="CLU_032263_2_2_1"/>
<dbReference type="KEGG" id="mlr:MELLADRAFT_49104"/>
<evidence type="ECO:0000256" key="2">
    <source>
        <dbReference type="ARBA" id="ARBA00004738"/>
    </source>
</evidence>
<dbReference type="NCBIfam" id="TIGR00558">
    <property type="entry name" value="pdxH"/>
    <property type="match status" value="1"/>
</dbReference>
<proteinExistence type="inferred from homology"/>
<evidence type="ECO:0000256" key="6">
    <source>
        <dbReference type="ARBA" id="ARBA00022643"/>
    </source>
</evidence>
<name>F4RSJ6_MELLP</name>
<dbReference type="PANTHER" id="PTHR10851:SF0">
    <property type="entry name" value="PYRIDOXINE-5'-PHOSPHATE OXIDASE"/>
    <property type="match status" value="1"/>
</dbReference>
<dbReference type="PANTHER" id="PTHR10851">
    <property type="entry name" value="PYRIDOXINE-5-PHOSPHATE OXIDASE"/>
    <property type="match status" value="1"/>
</dbReference>
<dbReference type="EMBL" id="GL883117">
    <property type="protein sequence ID" value="EGG04613.1"/>
    <property type="molecule type" value="Genomic_DNA"/>
</dbReference>
<reference evidence="11" key="1">
    <citation type="journal article" date="2011" name="Proc. Natl. Acad. Sci. U.S.A.">
        <title>Obligate biotrophy features unraveled by the genomic analysis of rust fungi.</title>
        <authorList>
            <person name="Duplessis S."/>
            <person name="Cuomo C.A."/>
            <person name="Lin Y.-C."/>
            <person name="Aerts A."/>
            <person name="Tisserant E."/>
            <person name="Veneault-Fourrey C."/>
            <person name="Joly D.L."/>
            <person name="Hacquard S."/>
            <person name="Amselem J."/>
            <person name="Cantarel B.L."/>
            <person name="Chiu R."/>
            <person name="Coutinho P.M."/>
            <person name="Feau N."/>
            <person name="Field M."/>
            <person name="Frey P."/>
            <person name="Gelhaye E."/>
            <person name="Goldberg J."/>
            <person name="Grabherr M.G."/>
            <person name="Kodira C.D."/>
            <person name="Kohler A."/>
            <person name="Kuees U."/>
            <person name="Lindquist E.A."/>
            <person name="Lucas S.M."/>
            <person name="Mago R."/>
            <person name="Mauceli E."/>
            <person name="Morin E."/>
            <person name="Murat C."/>
            <person name="Pangilinan J.L."/>
            <person name="Park R."/>
            <person name="Pearson M."/>
            <person name="Quesneville H."/>
            <person name="Rouhier N."/>
            <person name="Sakthikumar S."/>
            <person name="Salamov A.A."/>
            <person name="Schmutz J."/>
            <person name="Selles B."/>
            <person name="Shapiro H."/>
            <person name="Tanguay P."/>
            <person name="Tuskan G.A."/>
            <person name="Henrissat B."/>
            <person name="Van de Peer Y."/>
            <person name="Rouze P."/>
            <person name="Ellis J.G."/>
            <person name="Dodds P.N."/>
            <person name="Schein J.E."/>
            <person name="Zhong S."/>
            <person name="Hamelin R.C."/>
            <person name="Grigoriev I.V."/>
            <person name="Szabo L.J."/>
            <person name="Martin F."/>
        </authorList>
    </citation>
    <scope>NUCLEOTIDE SEQUENCE [LARGE SCALE GENOMIC DNA]</scope>
    <source>
        <strain evidence="11">98AG31 / pathotype 3-4-7</strain>
    </source>
</reference>
<dbReference type="PIRSF" id="PIRSF000190">
    <property type="entry name" value="Pyd_amn-ph_oxd"/>
    <property type="match status" value="1"/>
</dbReference>
<evidence type="ECO:0000259" key="9">
    <source>
        <dbReference type="Pfam" id="PF10590"/>
    </source>
</evidence>
<comment type="cofactor">
    <cofactor evidence="1">
        <name>FMN</name>
        <dbReference type="ChEBI" id="CHEBI:58210"/>
    </cofactor>
</comment>
<protein>
    <recommendedName>
        <fullName evidence="4">pyridoxal 5'-phosphate synthase</fullName>
        <ecNumber evidence="4">1.4.3.5</ecNumber>
    </recommendedName>
</protein>
<dbReference type="Pfam" id="PF01243">
    <property type="entry name" value="PNPOx_N"/>
    <property type="match status" value="1"/>
</dbReference>
<dbReference type="OrthoDB" id="303614at2759"/>
<keyword evidence="6" id="KW-0288">FMN</keyword>
<evidence type="ECO:0000256" key="4">
    <source>
        <dbReference type="ARBA" id="ARBA00012801"/>
    </source>
</evidence>
<dbReference type="Gene3D" id="2.30.110.10">
    <property type="entry name" value="Electron Transport, Fmn-binding Protein, Chain A"/>
    <property type="match status" value="1"/>
</dbReference>
<evidence type="ECO:0000313" key="11">
    <source>
        <dbReference type="Proteomes" id="UP000001072"/>
    </source>
</evidence>
<dbReference type="GeneID" id="18928579"/>
<dbReference type="NCBIfam" id="NF004231">
    <property type="entry name" value="PRK05679.1"/>
    <property type="match status" value="1"/>
</dbReference>
<dbReference type="InParanoid" id="F4RSJ6"/>
<dbReference type="InterPro" id="IPR000659">
    <property type="entry name" value="Pyridox_Oxase"/>
</dbReference>
<evidence type="ECO:0000256" key="7">
    <source>
        <dbReference type="ARBA" id="ARBA00023002"/>
    </source>
</evidence>
<feature type="domain" description="Pyridoxamine 5'-phosphate oxidase N-terminal" evidence="8">
    <location>
        <begin position="64"/>
        <end position="172"/>
    </location>
</feature>
<dbReference type="GO" id="GO:0010181">
    <property type="term" value="F:FMN binding"/>
    <property type="evidence" value="ECO:0007669"/>
    <property type="project" value="EnsemblFungi"/>
</dbReference>
<dbReference type="VEuPathDB" id="FungiDB:MELLADRAFT_49104"/>
<keyword evidence="7" id="KW-0560">Oxidoreductase</keyword>
<gene>
    <name evidence="10" type="ORF">MELLADRAFT_49104</name>
</gene>
<dbReference type="EC" id="1.4.3.5" evidence="4"/>
<dbReference type="InterPro" id="IPR019576">
    <property type="entry name" value="Pyridoxamine_oxidase_dimer_C"/>
</dbReference>
<dbReference type="Proteomes" id="UP000001072">
    <property type="component" value="Unassembled WGS sequence"/>
</dbReference>
<evidence type="ECO:0000256" key="1">
    <source>
        <dbReference type="ARBA" id="ARBA00001917"/>
    </source>
</evidence>